<sequence>MSGTCLCPRGFRNGGHLNGILCFRGNRLFKAADRKLDHCESTSSAGLEVLSIAGLPVRFDFEELGVATENLKSQIGRVLDLLFREGSHIALVAKPKDMSDKNWDYINRQACGTIQLCLAKDQKYFVMNEIIASSLWKQLENNYEHLTTTLLYGKYEVKLVDVSNALMNNEYRKKVQIDHRESTPEALTIARGRTSNRKFEGFGGPNRSYLKSKGVSSGRNLIKDECVYCH</sequence>
<proteinExistence type="predicted"/>
<dbReference type="OrthoDB" id="1176646at2759"/>
<dbReference type="Proteomes" id="UP000796880">
    <property type="component" value="Unassembled WGS sequence"/>
</dbReference>
<dbReference type="AlphaFoldDB" id="A0A8K0HK26"/>
<organism evidence="1 2">
    <name type="scientific">Rhamnella rubrinervis</name>
    <dbReference type="NCBI Taxonomy" id="2594499"/>
    <lineage>
        <taxon>Eukaryota</taxon>
        <taxon>Viridiplantae</taxon>
        <taxon>Streptophyta</taxon>
        <taxon>Embryophyta</taxon>
        <taxon>Tracheophyta</taxon>
        <taxon>Spermatophyta</taxon>
        <taxon>Magnoliopsida</taxon>
        <taxon>eudicotyledons</taxon>
        <taxon>Gunneridae</taxon>
        <taxon>Pentapetalae</taxon>
        <taxon>rosids</taxon>
        <taxon>fabids</taxon>
        <taxon>Rosales</taxon>
        <taxon>Rhamnaceae</taxon>
        <taxon>rhamnoid group</taxon>
        <taxon>Rhamneae</taxon>
        <taxon>Rhamnella</taxon>
    </lineage>
</organism>
<comment type="caution">
    <text evidence="1">The sequence shown here is derived from an EMBL/GenBank/DDBJ whole genome shotgun (WGS) entry which is preliminary data.</text>
</comment>
<protein>
    <submittedName>
        <fullName evidence="1">Uncharacterized protein</fullName>
    </submittedName>
</protein>
<dbReference type="EMBL" id="VOIH02000002">
    <property type="protein sequence ID" value="KAF3453865.1"/>
    <property type="molecule type" value="Genomic_DNA"/>
</dbReference>
<keyword evidence="2" id="KW-1185">Reference proteome</keyword>
<accession>A0A8K0HK26</accession>
<evidence type="ECO:0000313" key="1">
    <source>
        <dbReference type="EMBL" id="KAF3453865.1"/>
    </source>
</evidence>
<name>A0A8K0HK26_9ROSA</name>
<gene>
    <name evidence="1" type="ORF">FNV43_RR04306</name>
</gene>
<reference evidence="1" key="1">
    <citation type="submission" date="2020-03" db="EMBL/GenBank/DDBJ databases">
        <title>A high-quality chromosome-level genome assembly of a woody plant with both climbing and erect habits, Rhamnella rubrinervis.</title>
        <authorList>
            <person name="Lu Z."/>
            <person name="Yang Y."/>
            <person name="Zhu X."/>
            <person name="Sun Y."/>
        </authorList>
    </citation>
    <scope>NUCLEOTIDE SEQUENCE</scope>
    <source>
        <strain evidence="1">BYM</strain>
        <tissue evidence="1">Leaf</tissue>
    </source>
</reference>
<evidence type="ECO:0000313" key="2">
    <source>
        <dbReference type="Proteomes" id="UP000796880"/>
    </source>
</evidence>